<dbReference type="Proteomes" id="UP000092462">
    <property type="component" value="Unassembled WGS sequence"/>
</dbReference>
<dbReference type="VEuPathDB" id="VectorBase:PPAI004683"/>
<reference evidence="1" key="1">
    <citation type="submission" date="2022-08" db="UniProtKB">
        <authorList>
            <consortium name="EnsemblMetazoa"/>
        </authorList>
    </citation>
    <scope>IDENTIFICATION</scope>
    <source>
        <strain evidence="1">Israel</strain>
    </source>
</reference>
<evidence type="ECO:0000313" key="2">
    <source>
        <dbReference type="Proteomes" id="UP000092462"/>
    </source>
</evidence>
<proteinExistence type="predicted"/>
<accession>A0A1B0DAH8</accession>
<name>A0A1B0DAH8_PHLPP</name>
<dbReference type="EMBL" id="AJVK01029091">
    <property type="status" value="NOT_ANNOTATED_CDS"/>
    <property type="molecule type" value="Genomic_DNA"/>
</dbReference>
<dbReference type="EnsemblMetazoa" id="PPAI004683-RA">
    <property type="protein sequence ID" value="PPAI004683-PA"/>
    <property type="gene ID" value="PPAI004683"/>
</dbReference>
<sequence length="69" mass="8415">MQIARLHDVNANINYLRCPPYKFLLRHLVQSRSIFHEHRLEIFHWWQLKLLNGQLKPRLDLTSCPLLRI</sequence>
<dbReference type="AlphaFoldDB" id="A0A1B0DAH8"/>
<keyword evidence="2" id="KW-1185">Reference proteome</keyword>
<evidence type="ECO:0000313" key="1">
    <source>
        <dbReference type="EnsemblMetazoa" id="PPAI004683-PA"/>
    </source>
</evidence>
<organism evidence="1 2">
    <name type="scientific">Phlebotomus papatasi</name>
    <name type="common">Sandfly</name>
    <dbReference type="NCBI Taxonomy" id="29031"/>
    <lineage>
        <taxon>Eukaryota</taxon>
        <taxon>Metazoa</taxon>
        <taxon>Ecdysozoa</taxon>
        <taxon>Arthropoda</taxon>
        <taxon>Hexapoda</taxon>
        <taxon>Insecta</taxon>
        <taxon>Pterygota</taxon>
        <taxon>Neoptera</taxon>
        <taxon>Endopterygota</taxon>
        <taxon>Diptera</taxon>
        <taxon>Nematocera</taxon>
        <taxon>Psychodoidea</taxon>
        <taxon>Psychodidae</taxon>
        <taxon>Phlebotomus</taxon>
        <taxon>Phlebotomus</taxon>
    </lineage>
</organism>
<protein>
    <submittedName>
        <fullName evidence="1">Uncharacterized protein</fullName>
    </submittedName>
</protein>